<evidence type="ECO:0000256" key="2">
    <source>
        <dbReference type="ARBA" id="ARBA00022692"/>
    </source>
</evidence>
<feature type="region of interest" description="Disordered" evidence="7">
    <location>
        <begin position="71"/>
        <end position="91"/>
    </location>
</feature>
<proteinExistence type="inferred from homology"/>
<dbReference type="Gene3D" id="1.10.287.110">
    <property type="entry name" value="DnaJ domain"/>
    <property type="match status" value="1"/>
</dbReference>
<gene>
    <name evidence="9" type="ORF">BECKDK2373B_GA0170837_11222</name>
    <name evidence="10" type="ORF">BECKDK2373C_GA0170839_111613</name>
</gene>
<evidence type="ECO:0000256" key="5">
    <source>
        <dbReference type="ARBA" id="ARBA00023186"/>
    </source>
</evidence>
<evidence type="ECO:0000313" key="9">
    <source>
        <dbReference type="EMBL" id="VFJ63216.1"/>
    </source>
</evidence>
<evidence type="ECO:0000256" key="1">
    <source>
        <dbReference type="ARBA" id="ARBA00004167"/>
    </source>
</evidence>
<dbReference type="AlphaFoldDB" id="A0A450TBZ8"/>
<dbReference type="PROSITE" id="PS50076">
    <property type="entry name" value="DNAJ_2"/>
    <property type="match status" value="1"/>
</dbReference>
<evidence type="ECO:0000313" key="10">
    <source>
        <dbReference type="EMBL" id="VFJ64333.1"/>
    </source>
</evidence>
<sequence>MPKAARARFINRSLPILAIGLGVVLLIRGMPPLLAAAGALLAFLPRLIGTLQTIRSLWPLLAGIIPGLGKGQEPNSGHGGPDGKTGREGKQYNGEMTIKDAYGILGLSPGATRKEIIEAHRKLIQKLHPDRGGSTFLATQINQAKDLLLNHPGT</sequence>
<protein>
    <submittedName>
        <fullName evidence="10">DnaJ domain-containing protein</fullName>
    </submittedName>
</protein>
<feature type="domain" description="J" evidence="8">
    <location>
        <begin position="100"/>
        <end position="153"/>
    </location>
</feature>
<dbReference type="PANTHER" id="PTHR12763:SF28">
    <property type="entry name" value="GEO10507P1-RELATED"/>
    <property type="match status" value="1"/>
</dbReference>
<dbReference type="CDD" id="cd06257">
    <property type="entry name" value="DnaJ"/>
    <property type="match status" value="1"/>
</dbReference>
<dbReference type="EMBL" id="CAADEY010000116">
    <property type="protein sequence ID" value="VFJ64333.1"/>
    <property type="molecule type" value="Genomic_DNA"/>
</dbReference>
<comment type="subcellular location">
    <subcellularLocation>
        <location evidence="1">Membrane</location>
        <topology evidence="1">Single-pass membrane protein</topology>
    </subcellularLocation>
</comment>
<dbReference type="GO" id="GO:0016020">
    <property type="term" value="C:membrane"/>
    <property type="evidence" value="ECO:0007669"/>
    <property type="project" value="UniProtKB-SubCell"/>
</dbReference>
<keyword evidence="5" id="KW-0143">Chaperone</keyword>
<evidence type="ECO:0000259" key="8">
    <source>
        <dbReference type="PROSITE" id="PS50076"/>
    </source>
</evidence>
<dbReference type="InterPro" id="IPR001623">
    <property type="entry name" value="DnaJ_domain"/>
</dbReference>
<comment type="similarity">
    <text evidence="6">Belongs to the TIM14 family.</text>
</comment>
<organism evidence="10">
    <name type="scientific">Candidatus Kentrum sp. DK</name>
    <dbReference type="NCBI Taxonomy" id="2126562"/>
    <lineage>
        <taxon>Bacteria</taxon>
        <taxon>Pseudomonadati</taxon>
        <taxon>Pseudomonadota</taxon>
        <taxon>Gammaproteobacteria</taxon>
        <taxon>Candidatus Kentrum</taxon>
    </lineage>
</organism>
<dbReference type="Pfam" id="PF00226">
    <property type="entry name" value="DnaJ"/>
    <property type="match status" value="1"/>
</dbReference>
<keyword evidence="2" id="KW-0812">Transmembrane</keyword>
<name>A0A450TBZ8_9GAMM</name>
<evidence type="ECO:0000256" key="4">
    <source>
        <dbReference type="ARBA" id="ARBA00023136"/>
    </source>
</evidence>
<reference evidence="10" key="1">
    <citation type="submission" date="2019-02" db="EMBL/GenBank/DDBJ databases">
        <authorList>
            <person name="Gruber-Vodicka R. H."/>
            <person name="Seah K. B. B."/>
        </authorList>
    </citation>
    <scope>NUCLEOTIDE SEQUENCE</scope>
    <source>
        <strain evidence="10">BECK_DK161</strain>
        <strain evidence="9">BECK_DK47</strain>
    </source>
</reference>
<dbReference type="EMBL" id="CAADEX010000122">
    <property type="protein sequence ID" value="VFJ63216.1"/>
    <property type="molecule type" value="Genomic_DNA"/>
</dbReference>
<dbReference type="SMART" id="SM00271">
    <property type="entry name" value="DnaJ"/>
    <property type="match status" value="1"/>
</dbReference>
<dbReference type="SUPFAM" id="SSF46565">
    <property type="entry name" value="Chaperone J-domain"/>
    <property type="match status" value="1"/>
</dbReference>
<keyword evidence="3" id="KW-1133">Transmembrane helix</keyword>
<accession>A0A450TBZ8</accession>
<evidence type="ECO:0000256" key="6">
    <source>
        <dbReference type="ARBA" id="ARBA00038105"/>
    </source>
</evidence>
<dbReference type="PANTHER" id="PTHR12763">
    <property type="match status" value="1"/>
</dbReference>
<evidence type="ECO:0000256" key="3">
    <source>
        <dbReference type="ARBA" id="ARBA00022989"/>
    </source>
</evidence>
<keyword evidence="4" id="KW-0472">Membrane</keyword>
<dbReference type="InterPro" id="IPR036869">
    <property type="entry name" value="J_dom_sf"/>
</dbReference>
<evidence type="ECO:0000256" key="7">
    <source>
        <dbReference type="SAM" id="MobiDB-lite"/>
    </source>
</evidence>